<protein>
    <submittedName>
        <fullName evidence="3">Uncharacterized protein</fullName>
    </submittedName>
</protein>
<name>A0A1D8EQ39_9CAUD</name>
<evidence type="ECO:0000313" key="3">
    <source>
        <dbReference type="EMBL" id="AOT23155.1"/>
    </source>
</evidence>
<evidence type="ECO:0000313" key="4">
    <source>
        <dbReference type="Proteomes" id="UP000224956"/>
    </source>
</evidence>
<dbReference type="EMBL" id="KX621007">
    <property type="protein sequence ID" value="AOT23155.1"/>
    <property type="molecule type" value="Genomic_DNA"/>
</dbReference>
<proteinExistence type="predicted"/>
<dbReference type="Proteomes" id="UP000224956">
    <property type="component" value="Segment"/>
</dbReference>
<feature type="transmembrane region" description="Helical" evidence="2">
    <location>
        <begin position="6"/>
        <end position="22"/>
    </location>
</feature>
<keyword evidence="2" id="KW-1133">Transmembrane helix</keyword>
<organism evidence="3 4">
    <name type="scientific">Mycobacterium phage Taquito</name>
    <dbReference type="NCBI Taxonomy" id="1897500"/>
    <lineage>
        <taxon>Viruses</taxon>
        <taxon>Duplodnaviria</taxon>
        <taxon>Heunggongvirae</taxon>
        <taxon>Uroviricota</taxon>
        <taxon>Caudoviricetes</taxon>
        <taxon>Weiservirinae</taxon>
        <taxon>Fionnbharthvirus</taxon>
        <taxon>Fionnbharthvirus taquito</taxon>
    </lineage>
</organism>
<reference evidence="3 4" key="1">
    <citation type="submission" date="2016-07" db="EMBL/GenBank/DDBJ databases">
        <authorList>
            <person name="Henderson J.H."/>
            <person name="Agbayani G."/>
            <person name="Akanbi A."/>
            <person name="Allen L."/>
            <person name="Anton T."/>
            <person name="Bauer V."/>
            <person name="Benoit R."/>
            <person name="Bhakta Y."/>
            <person name="Binongcal M.A."/>
            <person name="Bobovsky T."/>
            <person name="Bual H."/>
            <person name="Calley B."/>
            <person name="Clark M."/>
            <person name="Conahan B."/>
            <person name="Cone E."/>
            <person name="Dardis C."/>
            <person name="Fangman M."/>
            <person name="Flatgard B."/>
            <person name="Focht K."/>
            <person name="Geraci K."/>
            <person name="Goodwin B."/>
            <person name="Hanson H."/>
            <person name="Hunt G."/>
            <person name="Hutton S."/>
            <person name="Illback M."/>
            <person name="Jamsa A."/>
            <person name="Konzek B."/>
            <person name="Kraus A."/>
            <person name="Kuenzi M."/>
            <person name="Laird K."/>
            <person name="Lieb M."/>
            <person name="MacKenzie A."/>
            <person name="Maurer K."/>
            <person name="Miera M."/>
            <person name="Mishler B."/>
            <person name="Naughton C."/>
            <person name="Nease R."/>
            <person name="Nelson B."/>
            <person name="Nigg N."/>
            <person name="O'Sullivan K."/>
            <person name="Orion I."/>
            <person name="Peterson C."/>
            <person name="Peterson S."/>
            <person name="Roletto M."/>
            <person name="Rush L."/>
            <person name="Schlatter T."/>
            <person name="Seidl R."/>
            <person name="Sevy E."/>
            <person name="Sonderby V."/>
            <person name="Souers H."/>
            <person name="Syvertson H."/>
            <person name="Taggard K."/>
            <person name="Takasugi J."/>
            <person name="Tietge S."/>
            <person name="Vasquez C."/>
            <person name="Velasco R."/>
            <person name="Virk M."/>
            <person name="Vologdin S."/>
            <person name="Wing S."/>
            <person name="Winslow J."/>
            <person name="Young E."/>
            <person name="Cunanan N."/>
            <person name="Dasiuk E."/>
            <person name="Fudge K."/>
            <person name="Murphy A."/>
            <person name="Poxleitner M.K."/>
            <person name="Ettinger A.-S.H."/>
            <person name="Anders K.R."/>
            <person name="Schaff J.E."/>
            <person name="Dashiell C.L."/>
            <person name="Macialek J.A."/>
            <person name="Braun M.A."/>
            <person name="Delesalle V.A."/>
            <person name="Hughes L.E."/>
            <person name="Ware V.C."/>
            <person name="Bradley K.W."/>
            <person name="Barker L.P."/>
            <person name="Asai D.J."/>
            <person name="Bowman C.A."/>
            <person name="Russell D.A."/>
            <person name="Pope W.H."/>
            <person name="Jacobs-Sera D."/>
            <person name="Hendrix R.W."/>
            <person name="Hatfull G.F."/>
        </authorList>
    </citation>
    <scope>NUCLEOTIDE SEQUENCE [LARGE SCALE GENOMIC DNA]</scope>
</reference>
<keyword evidence="2" id="KW-0472">Membrane</keyword>
<evidence type="ECO:0000256" key="2">
    <source>
        <dbReference type="SAM" id="Phobius"/>
    </source>
</evidence>
<keyword evidence="2" id="KW-0812">Transmembrane</keyword>
<gene>
    <name evidence="3" type="ORF">SEA_TAQUITO_34</name>
</gene>
<accession>A0A1D8EQ39</accession>
<keyword evidence="4" id="KW-1185">Reference proteome</keyword>
<feature type="coiled-coil region" evidence="1">
    <location>
        <begin position="43"/>
        <end position="77"/>
    </location>
</feature>
<keyword evidence="1" id="KW-0175">Coiled coil</keyword>
<evidence type="ECO:0000256" key="1">
    <source>
        <dbReference type="SAM" id="Coils"/>
    </source>
</evidence>
<sequence length="111" mass="12158">MSTEVIVALCSLVGVVVTAILAHRAGGRAALRGAETADWKAFTDSLSDRLLRVEERLAKAEERTAKAEDRANRAESLYRIAIAYLRQVVQWCGERHGEKLPEVPAELAGDL</sequence>